<dbReference type="AlphaFoldDB" id="A0A6A6TL15"/>
<protein>
    <submittedName>
        <fullName evidence="2">Uncharacterized protein</fullName>
    </submittedName>
</protein>
<feature type="region of interest" description="Disordered" evidence="1">
    <location>
        <begin position="170"/>
        <end position="189"/>
    </location>
</feature>
<evidence type="ECO:0000313" key="2">
    <source>
        <dbReference type="EMBL" id="KAF2660759.1"/>
    </source>
</evidence>
<dbReference type="OrthoDB" id="3693506at2759"/>
<name>A0A6A6TL15_9PLEO</name>
<feature type="compositionally biased region" description="Polar residues" evidence="1">
    <location>
        <begin position="1"/>
        <end position="22"/>
    </location>
</feature>
<gene>
    <name evidence="2" type="ORF">K491DRAFT_754289</name>
</gene>
<feature type="region of interest" description="Disordered" evidence="1">
    <location>
        <begin position="218"/>
        <end position="281"/>
    </location>
</feature>
<evidence type="ECO:0000256" key="1">
    <source>
        <dbReference type="SAM" id="MobiDB-lite"/>
    </source>
</evidence>
<feature type="region of interest" description="Disordered" evidence="1">
    <location>
        <begin position="115"/>
        <end position="150"/>
    </location>
</feature>
<dbReference type="EMBL" id="MU004297">
    <property type="protein sequence ID" value="KAF2660759.1"/>
    <property type="molecule type" value="Genomic_DNA"/>
</dbReference>
<accession>A0A6A6TL15</accession>
<dbReference type="Proteomes" id="UP000799324">
    <property type="component" value="Unassembled WGS sequence"/>
</dbReference>
<organism evidence="2 3">
    <name type="scientific">Lophiostoma macrostomum CBS 122681</name>
    <dbReference type="NCBI Taxonomy" id="1314788"/>
    <lineage>
        <taxon>Eukaryota</taxon>
        <taxon>Fungi</taxon>
        <taxon>Dikarya</taxon>
        <taxon>Ascomycota</taxon>
        <taxon>Pezizomycotina</taxon>
        <taxon>Dothideomycetes</taxon>
        <taxon>Pleosporomycetidae</taxon>
        <taxon>Pleosporales</taxon>
        <taxon>Lophiostomataceae</taxon>
        <taxon>Lophiostoma</taxon>
    </lineage>
</organism>
<feature type="compositionally biased region" description="Basic and acidic residues" evidence="1">
    <location>
        <begin position="271"/>
        <end position="281"/>
    </location>
</feature>
<sequence>MGLRLTSSDMAGSAVSHQGFQDETNHHTAHAESTARELINRLHAITNEHVRTERLPDPAFPLGDLPPDIVQARRERHAAMNNEVTRMLRTRQSSEQGAPVSLRGMGTYTHVELPTQPPRFPHQQRTKPKPAFLPLGGPNRQSTGVRAASEVPGPVKAAYAKLKEALLQEEQVDDQRNPGSRFEPLPVPDATTLWTNNAEDVETGVANGFQGVVDQMRNKRRQSNVGGSAPQPTLDEERRGSVAGGDVAMGGVPATGTIYDASRDPRKRARKLADSSVMERT</sequence>
<feature type="compositionally biased region" description="Basic and acidic residues" evidence="1">
    <location>
        <begin position="23"/>
        <end position="33"/>
    </location>
</feature>
<proteinExistence type="predicted"/>
<reference evidence="2" key="1">
    <citation type="journal article" date="2020" name="Stud. Mycol.">
        <title>101 Dothideomycetes genomes: a test case for predicting lifestyles and emergence of pathogens.</title>
        <authorList>
            <person name="Haridas S."/>
            <person name="Albert R."/>
            <person name="Binder M."/>
            <person name="Bloem J."/>
            <person name="Labutti K."/>
            <person name="Salamov A."/>
            <person name="Andreopoulos B."/>
            <person name="Baker S."/>
            <person name="Barry K."/>
            <person name="Bills G."/>
            <person name="Bluhm B."/>
            <person name="Cannon C."/>
            <person name="Castanera R."/>
            <person name="Culley D."/>
            <person name="Daum C."/>
            <person name="Ezra D."/>
            <person name="Gonzalez J."/>
            <person name="Henrissat B."/>
            <person name="Kuo A."/>
            <person name="Liang C."/>
            <person name="Lipzen A."/>
            <person name="Lutzoni F."/>
            <person name="Magnuson J."/>
            <person name="Mondo S."/>
            <person name="Nolan M."/>
            <person name="Ohm R."/>
            <person name="Pangilinan J."/>
            <person name="Park H.-J."/>
            <person name="Ramirez L."/>
            <person name="Alfaro M."/>
            <person name="Sun H."/>
            <person name="Tritt A."/>
            <person name="Yoshinaga Y."/>
            <person name="Zwiers L.-H."/>
            <person name="Turgeon B."/>
            <person name="Goodwin S."/>
            <person name="Spatafora J."/>
            <person name="Crous P."/>
            <person name="Grigoriev I."/>
        </authorList>
    </citation>
    <scope>NUCLEOTIDE SEQUENCE</scope>
    <source>
        <strain evidence="2">CBS 122681</strain>
    </source>
</reference>
<evidence type="ECO:0000313" key="3">
    <source>
        <dbReference type="Proteomes" id="UP000799324"/>
    </source>
</evidence>
<feature type="region of interest" description="Disordered" evidence="1">
    <location>
        <begin position="1"/>
        <end position="33"/>
    </location>
</feature>
<keyword evidence="3" id="KW-1185">Reference proteome</keyword>